<evidence type="ECO:0000313" key="2">
    <source>
        <dbReference type="EMBL" id="CAB4204022.1"/>
    </source>
</evidence>
<gene>
    <name evidence="1" type="ORF">UFOVP1116_6</name>
    <name evidence="2" type="ORF">UFOVP1391_26</name>
    <name evidence="3" type="ORF">UFOVP1480_33</name>
    <name evidence="4" type="ORF">UFOVP1568_19</name>
</gene>
<proteinExistence type="predicted"/>
<dbReference type="EMBL" id="LR798405">
    <property type="protein sequence ID" value="CAB5229850.1"/>
    <property type="molecule type" value="Genomic_DNA"/>
</dbReference>
<dbReference type="EMBL" id="LR797066">
    <property type="protein sequence ID" value="CAB4184459.1"/>
    <property type="molecule type" value="Genomic_DNA"/>
</dbReference>
<dbReference type="Pfam" id="PF04404">
    <property type="entry name" value="ERF"/>
    <property type="match status" value="1"/>
</dbReference>
<dbReference type="InterPro" id="IPR007499">
    <property type="entry name" value="ERF_bacteria_virus"/>
</dbReference>
<evidence type="ECO:0000313" key="1">
    <source>
        <dbReference type="EMBL" id="CAB4184459.1"/>
    </source>
</evidence>
<accession>A0A6J5QIJ5</accession>
<organism evidence="1">
    <name type="scientific">uncultured Caudovirales phage</name>
    <dbReference type="NCBI Taxonomy" id="2100421"/>
    <lineage>
        <taxon>Viruses</taxon>
        <taxon>Duplodnaviria</taxon>
        <taxon>Heunggongvirae</taxon>
        <taxon>Uroviricota</taxon>
        <taxon>Caudoviricetes</taxon>
        <taxon>Peduoviridae</taxon>
        <taxon>Maltschvirus</taxon>
        <taxon>Maltschvirus maltsch</taxon>
    </lineage>
</organism>
<name>A0A6J5QIJ5_9CAUD</name>
<evidence type="ECO:0000313" key="4">
    <source>
        <dbReference type="EMBL" id="CAB5229850.1"/>
    </source>
</evidence>
<dbReference type="EMBL" id="LR797430">
    <property type="protein sequence ID" value="CAB4215630.1"/>
    <property type="molecule type" value="Genomic_DNA"/>
</dbReference>
<evidence type="ECO:0000313" key="3">
    <source>
        <dbReference type="EMBL" id="CAB4215630.1"/>
    </source>
</evidence>
<sequence>MKQSESIAALAAALAKSQMQIQPALKNTVNPYFKSHYANLEAVWEACREPLNKNGLSVVQFPCDGDAGRIGLCTILMHLSGEWMSEVVTTRAVKDDPQGLGSALTYLRRYSLAAVVGICATEDDDGNAASATGKLQATSPVDNVVRFNSNESAQAVSQSVGIPVGKKVQTSSGIDYVTAVIDFVKIDTGVGKTGKPYTKYRIGFNDVNGERVFGTTFSTAIGDDAQRSKAGSLSCNIGYTIGQFGIDIKTLELDASSGPTTQPENEDELPF</sequence>
<dbReference type="EMBL" id="LR797343">
    <property type="protein sequence ID" value="CAB4204022.1"/>
    <property type="molecule type" value="Genomic_DNA"/>
</dbReference>
<protein>
    <submittedName>
        <fullName evidence="1">Essential recombination function protein</fullName>
    </submittedName>
</protein>
<reference evidence="1" key="1">
    <citation type="submission" date="2020-05" db="EMBL/GenBank/DDBJ databases">
        <authorList>
            <person name="Chiriac C."/>
            <person name="Salcher M."/>
            <person name="Ghai R."/>
            <person name="Kavagutti S V."/>
        </authorList>
    </citation>
    <scope>NUCLEOTIDE SEQUENCE</scope>
</reference>